<accession>A0A9N8H5G1</accession>
<feature type="region of interest" description="Disordered" evidence="1">
    <location>
        <begin position="365"/>
        <end position="392"/>
    </location>
</feature>
<feature type="region of interest" description="Disordered" evidence="1">
    <location>
        <begin position="1"/>
        <end position="31"/>
    </location>
</feature>
<feature type="compositionally biased region" description="Basic and acidic residues" evidence="1">
    <location>
        <begin position="1497"/>
        <end position="1512"/>
    </location>
</feature>
<feature type="region of interest" description="Disordered" evidence="1">
    <location>
        <begin position="501"/>
        <end position="540"/>
    </location>
</feature>
<name>A0A9N8H5G1_9STRA</name>
<organism evidence="3 4">
    <name type="scientific">Seminavis robusta</name>
    <dbReference type="NCBI Taxonomy" id="568900"/>
    <lineage>
        <taxon>Eukaryota</taxon>
        <taxon>Sar</taxon>
        <taxon>Stramenopiles</taxon>
        <taxon>Ochrophyta</taxon>
        <taxon>Bacillariophyta</taxon>
        <taxon>Bacillariophyceae</taxon>
        <taxon>Bacillariophycidae</taxon>
        <taxon>Naviculales</taxon>
        <taxon>Naviculaceae</taxon>
        <taxon>Seminavis</taxon>
    </lineage>
</organism>
<feature type="compositionally biased region" description="Basic and acidic residues" evidence="1">
    <location>
        <begin position="1580"/>
        <end position="1595"/>
    </location>
</feature>
<dbReference type="InterPro" id="IPR047365">
    <property type="entry name" value="Tudor_AtPTM-like"/>
</dbReference>
<feature type="compositionally biased region" description="Low complexity" evidence="1">
    <location>
        <begin position="530"/>
        <end position="540"/>
    </location>
</feature>
<evidence type="ECO:0000313" key="4">
    <source>
        <dbReference type="Proteomes" id="UP001153069"/>
    </source>
</evidence>
<feature type="compositionally biased region" description="Basic and acidic residues" evidence="1">
    <location>
        <begin position="518"/>
        <end position="529"/>
    </location>
</feature>
<feature type="compositionally biased region" description="Polar residues" evidence="1">
    <location>
        <begin position="383"/>
        <end position="392"/>
    </location>
</feature>
<feature type="region of interest" description="Disordered" evidence="1">
    <location>
        <begin position="420"/>
        <end position="443"/>
    </location>
</feature>
<sequence>MATTAAKSATANGKPRKKPAPSTEPADAPKLPMVWVTQGITDHAAYILRQADDGRKFVKWIASGMTQWVAADAKVQSELPKRRRGRRGNQDHDFVFEEDPAVDIIKLQPEKSFRKPADKTVKKKDKIAKKKMPVIKISKQPQGYPFQAAGSIHDGIQDVQSQVASATEVATQATQDPTTSESENNPFSTELQGQTTLGETKVILHSEAFETGIQVSPFHEESAILLEGKTDSTTSEQAGGNDHDGITTELELQEKEQTHRPDSNVATAHPFHGHDSVVLFPVSQQEPSSEAVIVEESVDSIPRAKYPLGTKVYKEFPPFGWFTGKVVSFDGHIYKVTYEDDDSENLMEQDLDGIAVAPDDLLFLPLDNSDDHGQEGQDVLMGPQQSAGEATSSVPGNLLAFSVQGPALGGKVAVESFMEETLESTTEGGSQSAAQQPEQREPKLKSLLAQDLSSMHSDVAAQMQALKLDEAAPGTESKSDPNQSSILARSNVEQQALLRQQKAELRSRPPILSNLKPKTSEDTPMKEVHPTIPTTTTTVPPAAVATTIIKEAPAQSSGGQQNPPTTKHINASNVTAAENDEHAKARKTISLTKQNPVPAVQAFSKETDSVGNSTGEGMLPGKSGPTLGSEMVKDSKDTIHTGEETGSTKNEGAAPALAAPTPEKMKPSSIDVKPKASRQDGSIANLERNVPAENCQKKVTATKVQQTKEVYELPRSNAPKQVTESKLSGTANEEPEKRNQAKTCSKATRVNTKTETISEGIHPKASYSNPSSKETKVTQREPKASPNTTMIEKSKKTMPSASALPLKNAFGPAKVAREDKPHTSVPTTPIIIGGKAKNDKSQNRKKPGVDEHKSSAPQDRQQPTISTTRAKEDKQAKVTASQSMADIKLSVRQPQPRPEKVANGLPLPRSQHVQVSALAPPLLQCSAPTKKGKPHMNKEPSIIRKSPDNVMETHDDAAIQGDKLIVVGSKHSDPATARRHLKLGLDPDRTTIRAEKQVLAGDANQITGGTEGQQQTHTVCRMVVAGQLSAGENKSLTLKSSALGQLTENESPRVDQASTVSEVMVIVTNDETKKTQRSDPVVDQAPSKTEDRTKETNKNETEKKPTSDPEAVQPPTKPEDAAKETDRTEKKRTSDPNVDQGPMVDQTPPMSEHVAKETGDNNKKPTSNPKVDQGPTRSEDTTKPANATSKTNETEKQQTSDTKVEQGPTRSEDAAKLANETNETETQQTSDTKVEQGPTRSEDTTKLANETNKANETEKQQTSYTKVEQGTTRSEDATNETNATEKKPASDAAEVQTVDLANSEPKIGPAEAPEGPKTGGCAEAPEAPEEPQIEVAVEAPEEPQIDVAVELPEEPQIDVAVEAPEESPAEIQKCDEQPPQLEISIREATPKPEESKEDASLAEDAEDCITARPDAINVETCVDVRDLTSEEATPAIAGDYHESVADDDVEEIRINAYGNPDINDNEDDGDDSVAIEIDLTSSMYSDPDAYQEPTETEENKETIGEDEKRQSDSDVASVVSDNIEEAKALQQSSSQSTTTATHPDSSAPVENIDLTSGSKRAPPSGSIVLDEKAAKRKKTNGADKKPPPKPIEVKAKAPAKKRPPTAATQKYPDEPVRKSRRIARRKEDMKGKDEEDSEWVHPKTSPKVKIPTKAKEAPAPPKDEKPKPTVTFDIPDDEKPVNESAVANPKPSAEVEVGADEDEQSEDESSQEKPVKKVVFLDLTEEGASGTTLADFKSSKTRSQPKEAVAATRDSEPGSSSSSTCEDLLLLAEAMVTMSTTKPTWKPPPQAAESIQRPPPPPPKPVRVFPEETCCPVCHEHIKELDKTPVDWSRPLQYPTHAATIDAIKAHTDQHHKAVPVWNVLEATLGLRLPTSAATGSNGQPSNNKVLTPTSYVKLALRHAVCCSYYVDDSLKDMQRLRDVFVRRLGIARGFIQWSSDYFLRDHTCKNCSGNTVSSAELRRSSLLLLAYLEEHILEYAFETKFEVTRGLSRDMPMVQWRNTVQNVLLHPNGIESSWFIKPSAYNEFLQHSHYSAHR</sequence>
<feature type="compositionally biased region" description="Polar residues" evidence="1">
    <location>
        <begin position="554"/>
        <end position="576"/>
    </location>
</feature>
<dbReference type="EMBL" id="CAICTM010000072">
    <property type="protein sequence ID" value="CAB9500005.1"/>
    <property type="molecule type" value="Genomic_DNA"/>
</dbReference>
<feature type="domain" description="PTM/DIR17-like Tudor" evidence="2">
    <location>
        <begin position="309"/>
        <end position="353"/>
    </location>
</feature>
<feature type="compositionally biased region" description="Polar residues" evidence="1">
    <location>
        <begin position="718"/>
        <end position="731"/>
    </location>
</feature>
<comment type="caution">
    <text evidence="3">The sequence shown here is derived from an EMBL/GenBank/DDBJ whole genome shotgun (WGS) entry which is preliminary data.</text>
</comment>
<feature type="compositionally biased region" description="Polar residues" evidence="1">
    <location>
        <begin position="855"/>
        <end position="868"/>
    </location>
</feature>
<feature type="compositionally biased region" description="Basic and acidic residues" evidence="1">
    <location>
        <begin position="1192"/>
        <end position="1215"/>
    </location>
</feature>
<feature type="compositionally biased region" description="Polar residues" evidence="1">
    <location>
        <begin position="1"/>
        <end position="11"/>
    </location>
</feature>
<feature type="region of interest" description="Disordered" evidence="1">
    <location>
        <begin position="167"/>
        <end position="194"/>
    </location>
</feature>
<feature type="region of interest" description="Disordered" evidence="1">
    <location>
        <begin position="553"/>
        <end position="947"/>
    </location>
</feature>
<feature type="region of interest" description="Disordered" evidence="1">
    <location>
        <begin position="1069"/>
        <end position="1341"/>
    </location>
</feature>
<feature type="compositionally biased region" description="Basic and acidic residues" evidence="1">
    <location>
        <begin position="936"/>
        <end position="947"/>
    </location>
</feature>
<feature type="compositionally biased region" description="Polar residues" evidence="1">
    <location>
        <begin position="741"/>
        <end position="757"/>
    </location>
</feature>
<feature type="compositionally biased region" description="Basic and acidic residues" evidence="1">
    <location>
        <begin position="1625"/>
        <end position="1641"/>
    </location>
</feature>
<dbReference type="OrthoDB" id="784962at2759"/>
<feature type="region of interest" description="Disordered" evidence="1">
    <location>
        <begin position="1781"/>
        <end position="1805"/>
    </location>
</feature>
<gene>
    <name evidence="3" type="ORF">SEMRO_73_G040480.1</name>
</gene>
<feature type="compositionally biased region" description="Basic and acidic residues" evidence="1">
    <location>
        <begin position="836"/>
        <end position="854"/>
    </location>
</feature>
<feature type="compositionally biased region" description="Basic and acidic residues" evidence="1">
    <location>
        <begin position="1653"/>
        <end position="1667"/>
    </location>
</feature>
<feature type="compositionally biased region" description="Basic and acidic residues" evidence="1">
    <location>
        <begin position="1384"/>
        <end position="1399"/>
    </location>
</feature>
<feature type="region of interest" description="Disordered" evidence="1">
    <location>
        <begin position="1481"/>
        <end position="1763"/>
    </location>
</feature>
<feature type="compositionally biased region" description="Low complexity" evidence="1">
    <location>
        <begin position="1530"/>
        <end position="1539"/>
    </location>
</feature>
<dbReference type="Proteomes" id="UP001153069">
    <property type="component" value="Unassembled WGS sequence"/>
</dbReference>
<feature type="compositionally biased region" description="Basic and acidic residues" evidence="1">
    <location>
        <begin position="631"/>
        <end position="643"/>
    </location>
</feature>
<evidence type="ECO:0000259" key="2">
    <source>
        <dbReference type="Pfam" id="PF21743"/>
    </source>
</evidence>
<evidence type="ECO:0000256" key="1">
    <source>
        <dbReference type="SAM" id="MobiDB-lite"/>
    </source>
</evidence>
<feature type="region of interest" description="Disordered" evidence="1">
    <location>
        <begin position="1364"/>
        <end position="1404"/>
    </location>
</feature>
<feature type="compositionally biased region" description="Basic and acidic residues" evidence="1">
    <location>
        <begin position="1153"/>
        <end position="1163"/>
    </location>
</feature>
<feature type="compositionally biased region" description="Polar residues" evidence="1">
    <location>
        <begin position="1260"/>
        <end position="1272"/>
    </location>
</feature>
<feature type="compositionally biased region" description="Basic and acidic residues" evidence="1">
    <location>
        <begin position="1117"/>
        <end position="1134"/>
    </location>
</feature>
<feature type="compositionally biased region" description="Basic and acidic residues" evidence="1">
    <location>
        <begin position="1088"/>
        <end position="1107"/>
    </location>
</feature>
<feature type="compositionally biased region" description="Low complexity" evidence="1">
    <location>
        <begin position="1219"/>
        <end position="1229"/>
    </location>
</feature>
<feature type="compositionally biased region" description="Basic and acidic residues" evidence="1">
    <location>
        <begin position="773"/>
        <end position="783"/>
    </location>
</feature>
<dbReference type="Pfam" id="PF21743">
    <property type="entry name" value="PTM_DIR17_Tudor"/>
    <property type="match status" value="1"/>
</dbReference>
<evidence type="ECO:0000313" key="3">
    <source>
        <dbReference type="EMBL" id="CAB9500005.1"/>
    </source>
</evidence>
<feature type="compositionally biased region" description="Acidic residues" evidence="1">
    <location>
        <begin position="1697"/>
        <end position="1709"/>
    </location>
</feature>
<feature type="compositionally biased region" description="Low complexity" evidence="1">
    <location>
        <begin position="697"/>
        <end position="708"/>
    </location>
</feature>
<keyword evidence="4" id="KW-1185">Reference proteome</keyword>
<proteinExistence type="predicted"/>
<reference evidence="3" key="1">
    <citation type="submission" date="2020-06" db="EMBL/GenBank/DDBJ databases">
        <authorList>
            <consortium name="Plant Systems Biology data submission"/>
        </authorList>
    </citation>
    <scope>NUCLEOTIDE SEQUENCE</scope>
    <source>
        <strain evidence="3">D6</strain>
    </source>
</reference>
<protein>
    <recommendedName>
        <fullName evidence="2">PTM/DIR17-like Tudor domain-containing protein</fullName>
    </recommendedName>
</protein>